<dbReference type="Gene3D" id="2.40.50.100">
    <property type="match status" value="2"/>
</dbReference>
<evidence type="ECO:0000313" key="5">
    <source>
        <dbReference type="EMBL" id="KYO50878.1"/>
    </source>
</evidence>
<evidence type="ECO:0000256" key="1">
    <source>
        <dbReference type="ARBA" id="ARBA00009477"/>
    </source>
</evidence>
<dbReference type="InterPro" id="IPR058792">
    <property type="entry name" value="Beta-barrel_RND_2"/>
</dbReference>
<dbReference type="Proteomes" id="UP000075787">
    <property type="component" value="Unassembled WGS sequence"/>
</dbReference>
<evidence type="ECO:0000313" key="6">
    <source>
        <dbReference type="Proteomes" id="UP000075787"/>
    </source>
</evidence>
<dbReference type="Gene3D" id="2.40.420.20">
    <property type="match status" value="1"/>
</dbReference>
<evidence type="ECO:0000259" key="3">
    <source>
        <dbReference type="Pfam" id="PF25954"/>
    </source>
</evidence>
<dbReference type="NCBIfam" id="TIGR01730">
    <property type="entry name" value="RND_mfp"/>
    <property type="match status" value="1"/>
</dbReference>
<feature type="domain" description="YknX-like C-terminal permuted SH3-like" evidence="4">
    <location>
        <begin position="292"/>
        <end position="357"/>
    </location>
</feature>
<dbReference type="AlphaFoldDB" id="A0A162KBP2"/>
<reference evidence="5 6" key="1">
    <citation type="submission" date="2015-12" db="EMBL/GenBank/DDBJ databases">
        <title>Genome sequence of Tistrella mobilis MCCC 1A02139.</title>
        <authorList>
            <person name="Lu L."/>
            <person name="Lai Q."/>
            <person name="Shao Z."/>
            <person name="Qian P."/>
        </authorList>
    </citation>
    <scope>NUCLEOTIDE SEQUENCE [LARGE SCALE GENOMIC DNA]</scope>
    <source>
        <strain evidence="5 6">MCCC 1A02139</strain>
    </source>
</reference>
<dbReference type="EMBL" id="LPZR01000189">
    <property type="protein sequence ID" value="KYO50878.1"/>
    <property type="molecule type" value="Genomic_DNA"/>
</dbReference>
<feature type="domain" description="CusB-like beta-barrel" evidence="3">
    <location>
        <begin position="215"/>
        <end position="282"/>
    </location>
</feature>
<evidence type="ECO:0000259" key="4">
    <source>
        <dbReference type="Pfam" id="PF25989"/>
    </source>
</evidence>
<sequence length="376" mass="39089">MTDRRHPTRRRQLRAHPAAAAVAAPLLTAAILILLPGPGITSAFAQGAPQGMPVEAAKARAEPFAETITVAGGLEAVQAIDVASEITGRLSAIEVTDGARVKAGQVLFRLDDAIARTVLAEAQASIEVNRRNAERARDLARRGAGTARASDEAEAELLITRAQVQSAQVQLEKTVITAPFDGIAGFRQVDLGAYVSPGQTLTTLDDIDPIRAVFRLPERFAGSVHPGTAVTVEVEAFPGERFPARVAAIDPRLDPGGRSLAVRAEIDNADGRLRPGMFARITAVLNEIGDALIIPEQAIVPGRDGPFVYKIVDGKATPQPVTIGARRVGEVGVTKGLADGDLVITAGQIKIGPGMPVMPLPTGADPFAAPAPGAGG</sequence>
<dbReference type="SUPFAM" id="SSF111369">
    <property type="entry name" value="HlyD-like secretion proteins"/>
    <property type="match status" value="1"/>
</dbReference>
<name>A0A162KBP2_9PROT</name>
<dbReference type="FunFam" id="2.40.30.170:FF:000010">
    <property type="entry name" value="Efflux RND transporter periplasmic adaptor subunit"/>
    <property type="match status" value="1"/>
</dbReference>
<comment type="similarity">
    <text evidence="1">Belongs to the membrane fusion protein (MFP) (TC 8.A.1) family.</text>
</comment>
<dbReference type="PANTHER" id="PTHR30469">
    <property type="entry name" value="MULTIDRUG RESISTANCE PROTEIN MDTA"/>
    <property type="match status" value="1"/>
</dbReference>
<dbReference type="RefSeq" id="WP_062767325.1">
    <property type="nucleotide sequence ID" value="NZ_CP121045.1"/>
</dbReference>
<dbReference type="InterPro" id="IPR006143">
    <property type="entry name" value="RND_pump_MFP"/>
</dbReference>
<dbReference type="GeneID" id="97241047"/>
<evidence type="ECO:0000259" key="2">
    <source>
        <dbReference type="Pfam" id="PF25917"/>
    </source>
</evidence>
<feature type="domain" description="Multidrug resistance protein MdtA-like barrel-sandwich hybrid" evidence="2">
    <location>
        <begin position="80"/>
        <end position="202"/>
    </location>
</feature>
<proteinExistence type="inferred from homology"/>
<dbReference type="Gene3D" id="2.40.30.170">
    <property type="match status" value="1"/>
</dbReference>
<dbReference type="OrthoDB" id="9806939at2"/>
<accession>A0A162KBP2</accession>
<dbReference type="InterPro" id="IPR058637">
    <property type="entry name" value="YknX-like_C"/>
</dbReference>
<dbReference type="PROSITE" id="PS51318">
    <property type="entry name" value="TAT"/>
    <property type="match status" value="1"/>
</dbReference>
<organism evidence="5 6">
    <name type="scientific">Tistrella mobilis</name>
    <dbReference type="NCBI Taxonomy" id="171437"/>
    <lineage>
        <taxon>Bacteria</taxon>
        <taxon>Pseudomonadati</taxon>
        <taxon>Pseudomonadota</taxon>
        <taxon>Alphaproteobacteria</taxon>
        <taxon>Geminicoccales</taxon>
        <taxon>Geminicoccaceae</taxon>
        <taxon>Tistrella</taxon>
    </lineage>
</organism>
<comment type="caution">
    <text evidence="5">The sequence shown here is derived from an EMBL/GenBank/DDBJ whole genome shotgun (WGS) entry which is preliminary data.</text>
</comment>
<dbReference type="Pfam" id="PF25989">
    <property type="entry name" value="YknX_C"/>
    <property type="match status" value="1"/>
</dbReference>
<protein>
    <submittedName>
        <fullName evidence="5">Uncharacterized protein</fullName>
    </submittedName>
</protein>
<gene>
    <name evidence="5" type="ORF">AUP44_11175</name>
</gene>
<dbReference type="Pfam" id="PF25954">
    <property type="entry name" value="Beta-barrel_RND_2"/>
    <property type="match status" value="1"/>
</dbReference>
<dbReference type="Pfam" id="PF25917">
    <property type="entry name" value="BSH_RND"/>
    <property type="match status" value="1"/>
</dbReference>
<dbReference type="PANTHER" id="PTHR30469:SF11">
    <property type="entry name" value="BLL4320 PROTEIN"/>
    <property type="match status" value="1"/>
</dbReference>
<dbReference type="InterPro" id="IPR006311">
    <property type="entry name" value="TAT_signal"/>
</dbReference>
<dbReference type="InterPro" id="IPR058625">
    <property type="entry name" value="MdtA-like_BSH"/>
</dbReference>
<dbReference type="GO" id="GO:1990281">
    <property type="term" value="C:efflux pump complex"/>
    <property type="evidence" value="ECO:0007669"/>
    <property type="project" value="TreeGrafter"/>
</dbReference>
<dbReference type="GO" id="GO:0015562">
    <property type="term" value="F:efflux transmembrane transporter activity"/>
    <property type="evidence" value="ECO:0007669"/>
    <property type="project" value="TreeGrafter"/>
</dbReference>